<keyword evidence="5" id="KW-1185">Reference proteome</keyword>
<protein>
    <recommendedName>
        <fullName evidence="2">Protein Thf1</fullName>
    </recommendedName>
</protein>
<dbReference type="Proteomes" id="UP000287247">
    <property type="component" value="Unassembled WGS sequence"/>
</dbReference>
<comment type="function">
    <text evidence="2">May be involved in photosynthetic membrane biogenesis.</text>
</comment>
<dbReference type="GO" id="GO:0030096">
    <property type="term" value="C:plasma membrane-derived thylakoid photosystem II"/>
    <property type="evidence" value="ECO:0007669"/>
    <property type="project" value="TreeGrafter"/>
</dbReference>
<organism evidence="4 5">
    <name type="scientific">Aphanothece sacrum FPU1</name>
    <dbReference type="NCBI Taxonomy" id="1920663"/>
    <lineage>
        <taxon>Bacteria</taxon>
        <taxon>Bacillati</taxon>
        <taxon>Cyanobacteriota</taxon>
        <taxon>Cyanophyceae</taxon>
        <taxon>Oscillatoriophycideae</taxon>
        <taxon>Chroococcales</taxon>
        <taxon>Aphanothecaceae</taxon>
        <taxon>Aphanothece</taxon>
    </lineage>
</organism>
<dbReference type="GO" id="GO:0010207">
    <property type="term" value="P:photosystem II assembly"/>
    <property type="evidence" value="ECO:0007669"/>
    <property type="project" value="InterPro"/>
</dbReference>
<accession>A0A401IH88</accession>
<sequence>MVEMHLLSVNADFHYDPIYALGVVTSFERFIEGYRPELDKASIFTALCQSVRENPDQYRQDAYNVLEQAKSLSISDLMDKMKQAASGQFNEGILFDTLQKIAQNSRFKYSRLFAIGLYTVLMEVNSDLVKNQEQRNQTFQEVSDVLSLTSDKLQKDIDLYRSNLDKMQQILTVIEETIEADRKKRQSQIAKETLTNTQEGTTTGQ</sequence>
<dbReference type="InterPro" id="IPR017499">
    <property type="entry name" value="Thf1"/>
</dbReference>
<gene>
    <name evidence="2" type="primary">thf1</name>
    <name evidence="4" type="ORF">AsFPU1_2003</name>
</gene>
<dbReference type="AlphaFoldDB" id="A0A401IH88"/>
<name>A0A401IH88_APHSA</name>
<comment type="similarity">
    <text evidence="2">Belongs to the THF1 family.</text>
</comment>
<evidence type="ECO:0000313" key="4">
    <source>
        <dbReference type="EMBL" id="GBF80599.1"/>
    </source>
</evidence>
<dbReference type="EMBL" id="BDQK01000009">
    <property type="protein sequence ID" value="GBF80599.1"/>
    <property type="molecule type" value="Genomic_DNA"/>
</dbReference>
<reference evidence="5" key="1">
    <citation type="submission" date="2017-05" db="EMBL/GenBank/DDBJ databases">
        <title>Physiological properties and genetic analysis related to exopolysaccharide production of fresh-water unicellular cyanobacterium Aphanothece sacrum, Suizenji Nori, that has been cultured as a food source in Japan.</title>
        <authorList>
            <person name="Kanesaki Y."/>
            <person name="Yoshikawa S."/>
            <person name="Ohki K."/>
        </authorList>
    </citation>
    <scope>NUCLEOTIDE SEQUENCE [LARGE SCALE GENOMIC DNA]</scope>
    <source>
        <strain evidence="5">FPU1</strain>
    </source>
</reference>
<keyword evidence="1 2" id="KW-0175">Coiled coil</keyword>
<comment type="caution">
    <text evidence="4">The sequence shown here is derived from an EMBL/GenBank/DDBJ whole genome shotgun (WGS) entry which is preliminary data.</text>
</comment>
<dbReference type="NCBIfam" id="TIGR03060">
    <property type="entry name" value="PS_II_psb29"/>
    <property type="match status" value="1"/>
</dbReference>
<evidence type="ECO:0000256" key="3">
    <source>
        <dbReference type="SAM" id="MobiDB-lite"/>
    </source>
</evidence>
<evidence type="ECO:0000256" key="2">
    <source>
        <dbReference type="HAMAP-Rule" id="MF_01843"/>
    </source>
</evidence>
<proteinExistence type="inferred from homology"/>
<dbReference type="PANTHER" id="PTHR34793:SF1">
    <property type="entry name" value="PROTEIN THYLAKOID FORMATION 1, CHLOROPLASTIC"/>
    <property type="match status" value="1"/>
</dbReference>
<dbReference type="HAMAP" id="MF_01843">
    <property type="entry name" value="Thf1"/>
    <property type="match status" value="1"/>
</dbReference>
<feature type="region of interest" description="Disordered" evidence="3">
    <location>
        <begin position="185"/>
        <end position="205"/>
    </location>
</feature>
<dbReference type="PANTHER" id="PTHR34793">
    <property type="entry name" value="PROTEIN THYLAKOID FORMATION 1, CHLOROPLASTIC"/>
    <property type="match status" value="1"/>
</dbReference>
<feature type="compositionally biased region" description="Low complexity" evidence="3">
    <location>
        <begin position="192"/>
        <end position="205"/>
    </location>
</feature>
<evidence type="ECO:0000313" key="5">
    <source>
        <dbReference type="Proteomes" id="UP000287247"/>
    </source>
</evidence>
<evidence type="ECO:0000256" key="1">
    <source>
        <dbReference type="ARBA" id="ARBA00023054"/>
    </source>
</evidence>
<dbReference type="Pfam" id="PF11264">
    <property type="entry name" value="ThylakoidFormat"/>
    <property type="match status" value="1"/>
</dbReference>